<gene>
    <name evidence="2" type="ORF">GCM10007933_32700</name>
</gene>
<organism evidence="2 3">
    <name type="scientific">Zoogloea oryzae</name>
    <dbReference type="NCBI Taxonomy" id="310767"/>
    <lineage>
        <taxon>Bacteria</taxon>
        <taxon>Pseudomonadati</taxon>
        <taxon>Pseudomonadota</taxon>
        <taxon>Betaproteobacteria</taxon>
        <taxon>Rhodocyclales</taxon>
        <taxon>Zoogloeaceae</taxon>
        <taxon>Zoogloea</taxon>
    </lineage>
</organism>
<accession>A0ABQ6FEQ5</accession>
<dbReference type="EMBL" id="BSPX01000060">
    <property type="protein sequence ID" value="GLT23799.1"/>
    <property type="molecule type" value="Genomic_DNA"/>
</dbReference>
<evidence type="ECO:0000313" key="3">
    <source>
        <dbReference type="Proteomes" id="UP001157167"/>
    </source>
</evidence>
<evidence type="ECO:0000256" key="1">
    <source>
        <dbReference type="SAM" id="Phobius"/>
    </source>
</evidence>
<feature type="transmembrane region" description="Helical" evidence="1">
    <location>
        <begin position="40"/>
        <end position="58"/>
    </location>
</feature>
<sequence length="66" mass="7181">MDLIGRCGKNAIIKRQEVTAMRTIRYASHAAHANAHDHRVRFVIGSVVVAIGAALWLAEMARSLVG</sequence>
<evidence type="ECO:0000313" key="2">
    <source>
        <dbReference type="EMBL" id="GLT23799.1"/>
    </source>
</evidence>
<dbReference type="Proteomes" id="UP001157167">
    <property type="component" value="Unassembled WGS sequence"/>
</dbReference>
<protein>
    <recommendedName>
        <fullName evidence="4">DUF2970 domain-containing protein</fullName>
    </recommendedName>
</protein>
<evidence type="ECO:0008006" key="4">
    <source>
        <dbReference type="Google" id="ProtNLM"/>
    </source>
</evidence>
<keyword evidence="1" id="KW-0472">Membrane</keyword>
<keyword evidence="1" id="KW-0812">Transmembrane</keyword>
<keyword evidence="3" id="KW-1185">Reference proteome</keyword>
<comment type="caution">
    <text evidence="2">The sequence shown here is derived from an EMBL/GenBank/DDBJ whole genome shotgun (WGS) entry which is preliminary data.</text>
</comment>
<reference evidence="3" key="1">
    <citation type="journal article" date="2019" name="Int. J. Syst. Evol. Microbiol.">
        <title>The Global Catalogue of Microorganisms (GCM) 10K type strain sequencing project: providing services to taxonomists for standard genome sequencing and annotation.</title>
        <authorList>
            <consortium name="The Broad Institute Genomics Platform"/>
            <consortium name="The Broad Institute Genome Sequencing Center for Infectious Disease"/>
            <person name="Wu L."/>
            <person name="Ma J."/>
        </authorList>
    </citation>
    <scope>NUCLEOTIDE SEQUENCE [LARGE SCALE GENOMIC DNA]</scope>
    <source>
        <strain evidence="3">NBRC 102407</strain>
    </source>
</reference>
<keyword evidence="1" id="KW-1133">Transmembrane helix</keyword>
<proteinExistence type="predicted"/>
<name>A0ABQ6FEQ5_9RHOO</name>